<proteinExistence type="predicted"/>
<accession>A0A9N9J7G5</accession>
<evidence type="ECO:0000313" key="2">
    <source>
        <dbReference type="EMBL" id="CAG8767531.1"/>
    </source>
</evidence>
<organism evidence="2 3">
    <name type="scientific">Dentiscutata erythropus</name>
    <dbReference type="NCBI Taxonomy" id="1348616"/>
    <lineage>
        <taxon>Eukaryota</taxon>
        <taxon>Fungi</taxon>
        <taxon>Fungi incertae sedis</taxon>
        <taxon>Mucoromycota</taxon>
        <taxon>Glomeromycotina</taxon>
        <taxon>Glomeromycetes</taxon>
        <taxon>Diversisporales</taxon>
        <taxon>Gigasporaceae</taxon>
        <taxon>Dentiscutata</taxon>
    </lineage>
</organism>
<name>A0A9N9J7G5_9GLOM</name>
<keyword evidence="1" id="KW-1133">Transmembrane helix</keyword>
<gene>
    <name evidence="2" type="ORF">DERYTH_LOCUS18379</name>
</gene>
<comment type="caution">
    <text evidence="2">The sequence shown here is derived from an EMBL/GenBank/DDBJ whole genome shotgun (WGS) entry which is preliminary data.</text>
</comment>
<keyword evidence="1" id="KW-0812">Transmembrane</keyword>
<dbReference type="Proteomes" id="UP000789405">
    <property type="component" value="Unassembled WGS sequence"/>
</dbReference>
<keyword evidence="1" id="KW-0472">Membrane</keyword>
<protein>
    <submittedName>
        <fullName evidence="2">5580_t:CDS:1</fullName>
    </submittedName>
</protein>
<sequence length="291" mass="32169">MSGSSSSTWSLNNDFSAIHNPSSVWSYGYREVVTGKFLLFTHLDQDPRGTGMVAWFPENATWNTNWLGVYYNPNPTTTLLVYNSNMTYTAHGVGMHPDNGVGTPSVIRFTAPNNGNYSLSLTFTHVDDHASNSRTGLYIIYNNLETLWEEELFGIGAAKSYSSSNGGIYIKTNETIDFIVGQGLTGNVVNNINFVTTLITANINLLANDTTTNQLNSANQSSQSSQPSQSSQSNAKVTNFALGTVLGFIISAIIMYFLYRYYKKRKYKQSTYGSANKMNTIENSCHEVVSY</sequence>
<dbReference type="AlphaFoldDB" id="A0A9N9J7G5"/>
<keyword evidence="3" id="KW-1185">Reference proteome</keyword>
<dbReference type="OrthoDB" id="2416564at2759"/>
<evidence type="ECO:0000313" key="3">
    <source>
        <dbReference type="Proteomes" id="UP000789405"/>
    </source>
</evidence>
<dbReference type="EMBL" id="CAJVPY010018550">
    <property type="protein sequence ID" value="CAG8767531.1"/>
    <property type="molecule type" value="Genomic_DNA"/>
</dbReference>
<reference evidence="2" key="1">
    <citation type="submission" date="2021-06" db="EMBL/GenBank/DDBJ databases">
        <authorList>
            <person name="Kallberg Y."/>
            <person name="Tangrot J."/>
            <person name="Rosling A."/>
        </authorList>
    </citation>
    <scope>NUCLEOTIDE SEQUENCE</scope>
    <source>
        <strain evidence="2">MA453B</strain>
    </source>
</reference>
<evidence type="ECO:0000256" key="1">
    <source>
        <dbReference type="SAM" id="Phobius"/>
    </source>
</evidence>
<feature type="transmembrane region" description="Helical" evidence="1">
    <location>
        <begin position="240"/>
        <end position="259"/>
    </location>
</feature>